<keyword evidence="2" id="KW-0378">Hydrolase</keyword>
<dbReference type="InterPro" id="IPR042271">
    <property type="entry name" value="Zinicin_2_N"/>
</dbReference>
<dbReference type="Pfam" id="PF10103">
    <property type="entry name" value="Zincin_2"/>
    <property type="match status" value="1"/>
</dbReference>
<evidence type="ECO:0000313" key="2">
    <source>
        <dbReference type="EMBL" id="GAA1224988.1"/>
    </source>
</evidence>
<dbReference type="PANTHER" id="PTHR39420">
    <property type="match status" value="1"/>
</dbReference>
<name>A0ABN1VYV9_9MICO</name>
<proteinExistence type="predicted"/>
<evidence type="ECO:0000313" key="3">
    <source>
        <dbReference type="Proteomes" id="UP001500943"/>
    </source>
</evidence>
<feature type="compositionally biased region" description="Basic and acidic residues" evidence="1">
    <location>
        <begin position="437"/>
        <end position="447"/>
    </location>
</feature>
<dbReference type="EMBL" id="BAAAKW010000061">
    <property type="protein sequence ID" value="GAA1224988.1"/>
    <property type="molecule type" value="Genomic_DNA"/>
</dbReference>
<dbReference type="Gene3D" id="1.20.150.30">
    <property type="entry name" value="Zincin-like metallopeptidase, N-terminal domain"/>
    <property type="match status" value="1"/>
</dbReference>
<dbReference type="RefSeq" id="WP_343926300.1">
    <property type="nucleotide sequence ID" value="NZ_BAAAKW010000061.1"/>
</dbReference>
<sequence>MADDADNNSEDEFRDMMREFLSGDGEIDPAKLAAAAGLPNDPAMIQQLLSQLQNALGKSGEGINWDIALEQAKNLASQSSVVSLPAERSKLEQALHVASLWLNEVTDVSELTVEPKLLSRSEWVTITMPIWTQLAEPVANSIANSLTDVLKQNAPEEMNEMLTGASKVMRDIGGTLFAMQLGQVVGQLSSEVVSGGDIGIPLLDEQQAALIPQSVFAFGNGLDIPDEEVHLYLAVRELAHARLFRHARWLRLQLLTSITAYAHDIHIDSDAIAELASGFDPNNPEELRDAMTNGSLIPPKSEEQREALERLETVLALVEGWVDVVTAAATTRLPARGAIAETVRRRRASGGPAESAFATLVGLELRPRRLREAAAMWQHVSDELGAEQRDALWSHPDLMPTAADIDDPAALVARLRDGGSTPDDIDQAIDALLNDESGDRPHEGDNS</sequence>
<evidence type="ECO:0000256" key="1">
    <source>
        <dbReference type="SAM" id="MobiDB-lite"/>
    </source>
</evidence>
<dbReference type="PANTHER" id="PTHR39420:SF2">
    <property type="entry name" value="HYDROLASE"/>
    <property type="match status" value="1"/>
</dbReference>
<reference evidence="2 3" key="1">
    <citation type="journal article" date="2019" name="Int. J. Syst. Evol. Microbiol.">
        <title>The Global Catalogue of Microorganisms (GCM) 10K type strain sequencing project: providing services to taxonomists for standard genome sequencing and annotation.</title>
        <authorList>
            <consortium name="The Broad Institute Genomics Platform"/>
            <consortium name="The Broad Institute Genome Sequencing Center for Infectious Disease"/>
            <person name="Wu L."/>
            <person name="Ma J."/>
        </authorList>
    </citation>
    <scope>NUCLEOTIDE SEQUENCE [LARGE SCALE GENOMIC DNA]</scope>
    <source>
        <strain evidence="2 3">JCM 12762</strain>
    </source>
</reference>
<protein>
    <submittedName>
        <fullName evidence="2">Zinc-dependent metalloprotease</fullName>
    </submittedName>
</protein>
<dbReference type="GO" id="GO:0008237">
    <property type="term" value="F:metallopeptidase activity"/>
    <property type="evidence" value="ECO:0007669"/>
    <property type="project" value="UniProtKB-KW"/>
</dbReference>
<dbReference type="InterPro" id="IPR018766">
    <property type="entry name" value="Zinicin_2"/>
</dbReference>
<accession>A0ABN1VYV9</accession>
<comment type="caution">
    <text evidence="2">The sequence shown here is derived from an EMBL/GenBank/DDBJ whole genome shotgun (WGS) entry which is preliminary data.</text>
</comment>
<keyword evidence="2" id="KW-0645">Protease</keyword>
<dbReference type="SUPFAM" id="SSF55486">
    <property type="entry name" value="Metalloproteases ('zincins'), catalytic domain"/>
    <property type="match status" value="1"/>
</dbReference>
<dbReference type="Proteomes" id="UP001500943">
    <property type="component" value="Unassembled WGS sequence"/>
</dbReference>
<keyword evidence="3" id="KW-1185">Reference proteome</keyword>
<organism evidence="2 3">
    <name type="scientific">Rhodoglobus aureus</name>
    <dbReference type="NCBI Taxonomy" id="191497"/>
    <lineage>
        <taxon>Bacteria</taxon>
        <taxon>Bacillati</taxon>
        <taxon>Actinomycetota</taxon>
        <taxon>Actinomycetes</taxon>
        <taxon>Micrococcales</taxon>
        <taxon>Microbacteriaceae</taxon>
        <taxon>Rhodoglobus</taxon>
    </lineage>
</organism>
<dbReference type="NCBIfam" id="TIGR03624">
    <property type="entry name" value="putative hydrolase"/>
    <property type="match status" value="1"/>
</dbReference>
<gene>
    <name evidence="2" type="ORF">GCM10009655_24760</name>
</gene>
<feature type="region of interest" description="Disordered" evidence="1">
    <location>
        <begin position="415"/>
        <end position="447"/>
    </location>
</feature>
<keyword evidence="2" id="KW-0482">Metalloprotease</keyword>